<feature type="domain" description="Transcription regulator TrmB N-terminal" evidence="2">
    <location>
        <begin position="12"/>
        <end position="79"/>
    </location>
</feature>
<dbReference type="InterPro" id="IPR051797">
    <property type="entry name" value="TrmB-like"/>
</dbReference>
<dbReference type="RefSeq" id="WP_179911089.1">
    <property type="nucleotide sequence ID" value="NZ_CP058910.1"/>
</dbReference>
<dbReference type="SUPFAM" id="SSF56024">
    <property type="entry name" value="Phospholipase D/nuclease"/>
    <property type="match status" value="1"/>
</dbReference>
<dbReference type="GeneID" id="56077710"/>
<proteinExistence type="inferred from homology"/>
<dbReference type="Pfam" id="PF01978">
    <property type="entry name" value="TrmB"/>
    <property type="match status" value="1"/>
</dbReference>
<accession>A0A7D5P9Q2</accession>
<dbReference type="InterPro" id="IPR036390">
    <property type="entry name" value="WH_DNA-bd_sf"/>
</dbReference>
<organism evidence="4 5">
    <name type="scientific">Halosimplex rubrum</name>
    <dbReference type="NCBI Taxonomy" id="869889"/>
    <lineage>
        <taxon>Archaea</taxon>
        <taxon>Methanobacteriati</taxon>
        <taxon>Methanobacteriota</taxon>
        <taxon>Stenosarchaea group</taxon>
        <taxon>Halobacteria</taxon>
        <taxon>Halobacteriales</taxon>
        <taxon>Haloarculaceae</taxon>
        <taxon>Halosimplex</taxon>
    </lineage>
</organism>
<gene>
    <name evidence="4" type="ORF">HZS55_07565</name>
</gene>
<evidence type="ECO:0000313" key="5">
    <source>
        <dbReference type="Proteomes" id="UP000509667"/>
    </source>
</evidence>
<dbReference type="SUPFAM" id="SSF159071">
    <property type="entry name" value="TrmB C-terminal domain-like"/>
    <property type="match status" value="1"/>
</dbReference>
<comment type="similarity">
    <text evidence="1">Belongs to the transcriptional regulator TrmB family.</text>
</comment>
<dbReference type="AlphaFoldDB" id="A0A7D5P9Q2"/>
<dbReference type="InterPro" id="IPR036388">
    <property type="entry name" value="WH-like_DNA-bd_sf"/>
</dbReference>
<reference evidence="4 5" key="1">
    <citation type="submission" date="2020-07" db="EMBL/GenBank/DDBJ databases">
        <title>Halosimplex pelagicum sp. nov. and Halosimplex rubrum sp. nov., isolated from salted brown alga Laminaria, and emended description of the genus Halosimplex.</title>
        <authorList>
            <person name="Cui H."/>
        </authorList>
    </citation>
    <scope>NUCLEOTIDE SEQUENCE [LARGE SCALE GENOMIC DNA]</scope>
    <source>
        <strain evidence="4 5">R27</strain>
    </source>
</reference>
<dbReference type="KEGG" id="hrr:HZS55_07565"/>
<dbReference type="OrthoDB" id="201002at2157"/>
<dbReference type="InterPro" id="IPR021586">
    <property type="entry name" value="Tscrpt_reg_TrmB_C"/>
</dbReference>
<dbReference type="Pfam" id="PF11495">
    <property type="entry name" value="Regulator_TrmB"/>
    <property type="match status" value="1"/>
</dbReference>
<dbReference type="InterPro" id="IPR002831">
    <property type="entry name" value="Tscrpt_reg_TrmB_N"/>
</dbReference>
<dbReference type="Gene3D" id="1.10.10.10">
    <property type="entry name" value="Winged helix-like DNA-binding domain superfamily/Winged helix DNA-binding domain"/>
    <property type="match status" value="1"/>
</dbReference>
<evidence type="ECO:0000259" key="2">
    <source>
        <dbReference type="Pfam" id="PF01978"/>
    </source>
</evidence>
<evidence type="ECO:0000259" key="3">
    <source>
        <dbReference type="Pfam" id="PF11495"/>
    </source>
</evidence>
<keyword evidence="5" id="KW-1185">Reference proteome</keyword>
<dbReference type="EMBL" id="CP058910">
    <property type="protein sequence ID" value="QLH77159.1"/>
    <property type="molecule type" value="Genomic_DNA"/>
</dbReference>
<dbReference type="SUPFAM" id="SSF46785">
    <property type="entry name" value="Winged helix' DNA-binding domain"/>
    <property type="match status" value="1"/>
</dbReference>
<dbReference type="PANTHER" id="PTHR34293:SF1">
    <property type="entry name" value="HTH-TYPE TRANSCRIPTIONAL REGULATOR TRMBL2"/>
    <property type="match status" value="1"/>
</dbReference>
<protein>
    <submittedName>
        <fullName evidence="4">TrmB family transcriptional regulator</fullName>
    </submittedName>
</protein>
<sequence>MDSDDAALREQLRVFGLSDNEINTYFALLELGEATTSAVADEAGVTQRSVYNIVERLEARGLVRVNDHASPTTIRALPPREAMADISERIDAMTPELEERFTETRPRTSEIEMAKSRRKALKNLREDIESAESEVLVSVPADVVPEIGEALRAARERGALVLLLVGEVADVGGAADRYADLATAVRCWGGEMAFAYAADDERAMIGSPEVFDGAYFEEGVVWVSEWGLTGAVIATFLGAYWPFPREVHVADPVELPATFEWFRRATFAAARHREAGAELRAAIETESGERIEGRVREVRQALVDPVTNEFTLENSLVVDTGERSVSVGAPGGYLEDYRGTSVRLRPVED</sequence>
<dbReference type="Proteomes" id="UP000509667">
    <property type="component" value="Chromosome"/>
</dbReference>
<name>A0A7D5P9Q2_9EURY</name>
<evidence type="ECO:0000256" key="1">
    <source>
        <dbReference type="ARBA" id="ARBA00007287"/>
    </source>
</evidence>
<dbReference type="PANTHER" id="PTHR34293">
    <property type="entry name" value="HTH-TYPE TRANSCRIPTIONAL REGULATOR TRMBL2"/>
    <property type="match status" value="1"/>
</dbReference>
<feature type="domain" description="Transcription regulator TrmB C-terminal" evidence="3">
    <location>
        <begin position="111"/>
        <end position="345"/>
    </location>
</feature>
<evidence type="ECO:0000313" key="4">
    <source>
        <dbReference type="EMBL" id="QLH77159.1"/>
    </source>
</evidence>